<comment type="caution">
    <text evidence="2">The sequence shown here is derived from an EMBL/GenBank/DDBJ whole genome shotgun (WGS) entry which is preliminary data.</text>
</comment>
<gene>
    <name evidence="2" type="ORF">PIB30_062355</name>
</gene>
<sequence length="132" mass="14656">MIRLGSPSSPPKMVPPTQGQEGARQLKSWELIPPSKGWMSEGDDVEGKEASEEVPERVGDAKWIEEEVVDADEDYLQYSAELQRHPDYSPFHSSRAYAQRPSDDTQFPSSDAHSQPSFDLSGIWPPPVGSSQ</sequence>
<name>A0ABU6YJA3_9FABA</name>
<evidence type="ECO:0000256" key="1">
    <source>
        <dbReference type="SAM" id="MobiDB-lite"/>
    </source>
</evidence>
<reference evidence="2 3" key="1">
    <citation type="journal article" date="2023" name="Plants (Basel)">
        <title>Bridging the Gap: Combining Genomics and Transcriptomics Approaches to Understand Stylosanthes scabra, an Orphan Legume from the Brazilian Caatinga.</title>
        <authorList>
            <person name="Ferreira-Neto J.R.C."/>
            <person name="da Silva M.D."/>
            <person name="Binneck E."/>
            <person name="de Melo N.F."/>
            <person name="da Silva R.H."/>
            <person name="de Melo A.L.T.M."/>
            <person name="Pandolfi V."/>
            <person name="Bustamante F.O."/>
            <person name="Brasileiro-Vidal A.C."/>
            <person name="Benko-Iseppon A.M."/>
        </authorList>
    </citation>
    <scope>NUCLEOTIDE SEQUENCE [LARGE SCALE GENOMIC DNA]</scope>
    <source>
        <tissue evidence="2">Leaves</tissue>
    </source>
</reference>
<evidence type="ECO:0000313" key="2">
    <source>
        <dbReference type="EMBL" id="MED6210244.1"/>
    </source>
</evidence>
<feature type="region of interest" description="Disordered" evidence="1">
    <location>
        <begin position="1"/>
        <end position="58"/>
    </location>
</feature>
<dbReference type="Proteomes" id="UP001341840">
    <property type="component" value="Unassembled WGS sequence"/>
</dbReference>
<feature type="compositionally biased region" description="Basic and acidic residues" evidence="1">
    <location>
        <begin position="45"/>
        <end position="58"/>
    </location>
</feature>
<keyword evidence="3" id="KW-1185">Reference proteome</keyword>
<feature type="region of interest" description="Disordered" evidence="1">
    <location>
        <begin position="83"/>
        <end position="132"/>
    </location>
</feature>
<feature type="compositionally biased region" description="Polar residues" evidence="1">
    <location>
        <begin position="104"/>
        <end position="118"/>
    </location>
</feature>
<protein>
    <submittedName>
        <fullName evidence="2">Uncharacterized protein</fullName>
    </submittedName>
</protein>
<evidence type="ECO:0000313" key="3">
    <source>
        <dbReference type="Proteomes" id="UP001341840"/>
    </source>
</evidence>
<proteinExistence type="predicted"/>
<accession>A0ABU6YJA3</accession>
<dbReference type="EMBL" id="JASCZI010242233">
    <property type="protein sequence ID" value="MED6210244.1"/>
    <property type="molecule type" value="Genomic_DNA"/>
</dbReference>
<organism evidence="2 3">
    <name type="scientific">Stylosanthes scabra</name>
    <dbReference type="NCBI Taxonomy" id="79078"/>
    <lineage>
        <taxon>Eukaryota</taxon>
        <taxon>Viridiplantae</taxon>
        <taxon>Streptophyta</taxon>
        <taxon>Embryophyta</taxon>
        <taxon>Tracheophyta</taxon>
        <taxon>Spermatophyta</taxon>
        <taxon>Magnoliopsida</taxon>
        <taxon>eudicotyledons</taxon>
        <taxon>Gunneridae</taxon>
        <taxon>Pentapetalae</taxon>
        <taxon>rosids</taxon>
        <taxon>fabids</taxon>
        <taxon>Fabales</taxon>
        <taxon>Fabaceae</taxon>
        <taxon>Papilionoideae</taxon>
        <taxon>50 kb inversion clade</taxon>
        <taxon>dalbergioids sensu lato</taxon>
        <taxon>Dalbergieae</taxon>
        <taxon>Pterocarpus clade</taxon>
        <taxon>Stylosanthes</taxon>
    </lineage>
</organism>